<dbReference type="GeneID" id="54481844"/>
<feature type="domain" description="Glutamyl/glutaminyl-tRNA synthetase class Ib catalytic" evidence="13">
    <location>
        <begin position="47"/>
        <end position="360"/>
    </location>
</feature>
<dbReference type="InterPro" id="IPR020751">
    <property type="entry name" value="aa-tRNA-synth_I_codon-bd_sub2"/>
</dbReference>
<evidence type="ECO:0000256" key="8">
    <source>
        <dbReference type="ARBA" id="ARBA00023146"/>
    </source>
</evidence>
<dbReference type="Gene3D" id="3.40.50.620">
    <property type="entry name" value="HUPs"/>
    <property type="match status" value="1"/>
</dbReference>
<dbReference type="PANTHER" id="PTHR43311:SF2">
    <property type="entry name" value="GLUTAMATE--TRNA LIGASE, MITOCHONDRIAL-RELATED"/>
    <property type="match status" value="1"/>
</dbReference>
<evidence type="ECO:0000256" key="5">
    <source>
        <dbReference type="ARBA" id="ARBA00022741"/>
    </source>
</evidence>
<protein>
    <recommendedName>
        <fullName evidence="10">Glutamate--tRNA ligase, mitochondrial</fullName>
        <ecNumber evidence="3">6.1.1.17</ecNumber>
    </recommendedName>
    <alternativeName>
        <fullName evidence="9">Glutamyl-tRNA synthetase</fullName>
    </alternativeName>
</protein>
<evidence type="ECO:0000256" key="4">
    <source>
        <dbReference type="ARBA" id="ARBA00022598"/>
    </source>
</evidence>
<comment type="similarity">
    <text evidence="2">Belongs to the class-I aminoacyl-tRNA synthetase family. Glutamate--tRNA ligase type 1 subfamily.</text>
</comment>
<gene>
    <name evidence="14" type="ORF">EJ05DRAFT_326009</name>
</gene>
<dbReference type="PRINTS" id="PR00987">
    <property type="entry name" value="TRNASYNTHGLU"/>
</dbReference>
<proteinExistence type="inferred from homology"/>
<evidence type="ECO:0000256" key="2">
    <source>
        <dbReference type="ARBA" id="ARBA00007894"/>
    </source>
</evidence>
<dbReference type="EC" id="6.1.1.17" evidence="3"/>
<dbReference type="CDD" id="cd00808">
    <property type="entry name" value="GluRS_core"/>
    <property type="match status" value="1"/>
</dbReference>
<evidence type="ECO:0000256" key="7">
    <source>
        <dbReference type="ARBA" id="ARBA00022917"/>
    </source>
</evidence>
<keyword evidence="6 11" id="KW-0067">ATP-binding</keyword>
<dbReference type="GO" id="GO:0008270">
    <property type="term" value="F:zinc ion binding"/>
    <property type="evidence" value="ECO:0007669"/>
    <property type="project" value="InterPro"/>
</dbReference>
<dbReference type="PANTHER" id="PTHR43311">
    <property type="entry name" value="GLUTAMATE--TRNA LIGASE"/>
    <property type="match status" value="1"/>
</dbReference>
<dbReference type="FunFam" id="3.40.50.620:FF:000045">
    <property type="entry name" value="Glutamate--tRNA ligase, mitochondrial"/>
    <property type="match status" value="1"/>
</dbReference>
<dbReference type="InterPro" id="IPR020058">
    <property type="entry name" value="Glu/Gln-tRNA-synth_Ib_cat-dom"/>
</dbReference>
<feature type="region of interest" description="Disordered" evidence="12">
    <location>
        <begin position="25"/>
        <end position="55"/>
    </location>
</feature>
<dbReference type="GO" id="GO:0005524">
    <property type="term" value="F:ATP binding"/>
    <property type="evidence" value="ECO:0007669"/>
    <property type="project" value="UniProtKB-KW"/>
</dbReference>
<dbReference type="InterPro" id="IPR049940">
    <property type="entry name" value="GluQ/Sye"/>
</dbReference>
<accession>A0A6A6WA47</accession>
<keyword evidence="15" id="KW-1185">Reference proteome</keyword>
<evidence type="ECO:0000259" key="13">
    <source>
        <dbReference type="Pfam" id="PF00749"/>
    </source>
</evidence>
<dbReference type="NCBIfam" id="TIGR00464">
    <property type="entry name" value="gltX_bact"/>
    <property type="match status" value="1"/>
</dbReference>
<organism evidence="14 15">
    <name type="scientific">Pseudovirgaria hyperparasitica</name>
    <dbReference type="NCBI Taxonomy" id="470096"/>
    <lineage>
        <taxon>Eukaryota</taxon>
        <taxon>Fungi</taxon>
        <taxon>Dikarya</taxon>
        <taxon>Ascomycota</taxon>
        <taxon>Pezizomycotina</taxon>
        <taxon>Dothideomycetes</taxon>
        <taxon>Dothideomycetes incertae sedis</taxon>
        <taxon>Acrospermales</taxon>
        <taxon>Acrospermaceae</taxon>
        <taxon>Pseudovirgaria</taxon>
    </lineage>
</organism>
<dbReference type="SUPFAM" id="SSF48163">
    <property type="entry name" value="An anticodon-binding domain of class I aminoacyl-tRNA synthetases"/>
    <property type="match status" value="1"/>
</dbReference>
<dbReference type="InterPro" id="IPR008925">
    <property type="entry name" value="aa_tRNA-synth_I_cd-bd_sf"/>
</dbReference>
<evidence type="ECO:0000256" key="11">
    <source>
        <dbReference type="RuleBase" id="RU363037"/>
    </source>
</evidence>
<name>A0A6A6WA47_9PEZI</name>
<dbReference type="GO" id="GO:0004818">
    <property type="term" value="F:glutamate-tRNA ligase activity"/>
    <property type="evidence" value="ECO:0007669"/>
    <property type="project" value="UniProtKB-EC"/>
</dbReference>
<dbReference type="InterPro" id="IPR014729">
    <property type="entry name" value="Rossmann-like_a/b/a_fold"/>
</dbReference>
<keyword evidence="8 11" id="KW-0030">Aminoacyl-tRNA synthetase</keyword>
<dbReference type="Proteomes" id="UP000799437">
    <property type="component" value="Unassembled WGS sequence"/>
</dbReference>
<dbReference type="EMBL" id="ML996570">
    <property type="protein sequence ID" value="KAF2758904.1"/>
    <property type="molecule type" value="Genomic_DNA"/>
</dbReference>
<evidence type="ECO:0000256" key="12">
    <source>
        <dbReference type="SAM" id="MobiDB-lite"/>
    </source>
</evidence>
<dbReference type="GO" id="GO:0005739">
    <property type="term" value="C:mitochondrion"/>
    <property type="evidence" value="ECO:0007669"/>
    <property type="project" value="UniProtKB-SubCell"/>
</dbReference>
<keyword evidence="5 11" id="KW-0547">Nucleotide-binding</keyword>
<dbReference type="SUPFAM" id="SSF52374">
    <property type="entry name" value="Nucleotidylyl transferase"/>
    <property type="match status" value="1"/>
</dbReference>
<dbReference type="RefSeq" id="XP_033601355.1">
    <property type="nucleotide sequence ID" value="XM_033740790.1"/>
</dbReference>
<evidence type="ECO:0000256" key="10">
    <source>
        <dbReference type="ARBA" id="ARBA00072917"/>
    </source>
</evidence>
<dbReference type="OrthoDB" id="428822at2759"/>
<evidence type="ECO:0000256" key="1">
    <source>
        <dbReference type="ARBA" id="ARBA00004173"/>
    </source>
</evidence>
<dbReference type="Gene3D" id="1.10.10.350">
    <property type="match status" value="1"/>
</dbReference>
<dbReference type="GO" id="GO:0000049">
    <property type="term" value="F:tRNA binding"/>
    <property type="evidence" value="ECO:0007669"/>
    <property type="project" value="InterPro"/>
</dbReference>
<keyword evidence="4 11" id="KW-0436">Ligase</keyword>
<evidence type="ECO:0000313" key="14">
    <source>
        <dbReference type="EMBL" id="KAF2758904.1"/>
    </source>
</evidence>
<evidence type="ECO:0000256" key="6">
    <source>
        <dbReference type="ARBA" id="ARBA00022840"/>
    </source>
</evidence>
<sequence length="593" mass="67282">MELLGASPPARYVCHAKFDQITRPLPPIKRKRPTRTTRATLPSEGSKVRTRFAPSPTGSLHLGSARTALFNYLLAKRCGGQFILRIEDTDQRRSSEDFEKQIYKELAWLGLKWDEGPGPQGTLRNSTGPYKQSQRLHFYTEHVQRLLDIGKSYRCFCSPEALQAKAQLRDSAGLIGRYDRTCAHIQKDESSRRAAAGEPHTIRLLSAETAPLVKDLIFGDIKHQSSSSQQADGFDDPILMKRDGWPTYHLANVVDDHLMDVTHVIRGVEWIPSTPMHLELYDAFGWVPPKFAHVPLLTDADGAKLSKRDSAATLEQLRDLGIFPETVVNFAALLGWSHQERSDFMTLSDLERLFDLKLTKGNTVVSMGKMRFLQNAHAVQMTKGTDEAFRYLVDDVAKIVQARFGDVIDPILGSRPLKDYVSRLLKADVKNFTTSARFVEESRYLFIPIDKIIKRGFRATTISVDEIYPSLQDDEEYFKSAETTTLEPQVKETLERLKNRLDKLNLEDWSETPLKEVIDGLLTEMLDEWKGLNSADDRAAWKVRKELAAPFWHMLRDVISFGRPGVGLAVAMELLGRDECRKRFEVAMRGSFV</sequence>
<comment type="subcellular location">
    <subcellularLocation>
        <location evidence="1">Mitochondrion</location>
    </subcellularLocation>
</comment>
<evidence type="ECO:0000313" key="15">
    <source>
        <dbReference type="Proteomes" id="UP000799437"/>
    </source>
</evidence>
<dbReference type="InterPro" id="IPR000924">
    <property type="entry name" value="Glu/Gln-tRNA-synth"/>
</dbReference>
<keyword evidence="7 11" id="KW-0648">Protein biosynthesis</keyword>
<evidence type="ECO:0000256" key="9">
    <source>
        <dbReference type="ARBA" id="ARBA00030865"/>
    </source>
</evidence>
<dbReference type="GO" id="GO:0006424">
    <property type="term" value="P:glutamyl-tRNA aminoacylation"/>
    <property type="evidence" value="ECO:0007669"/>
    <property type="project" value="InterPro"/>
</dbReference>
<dbReference type="AlphaFoldDB" id="A0A6A6WA47"/>
<dbReference type="InterPro" id="IPR004527">
    <property type="entry name" value="Glu-tRNA-ligase_bac/mito"/>
</dbReference>
<dbReference type="Pfam" id="PF00749">
    <property type="entry name" value="tRNA-synt_1c"/>
    <property type="match status" value="1"/>
</dbReference>
<evidence type="ECO:0000256" key="3">
    <source>
        <dbReference type="ARBA" id="ARBA00012835"/>
    </source>
</evidence>
<reference evidence="14" key="1">
    <citation type="journal article" date="2020" name="Stud. Mycol.">
        <title>101 Dothideomycetes genomes: a test case for predicting lifestyles and emergence of pathogens.</title>
        <authorList>
            <person name="Haridas S."/>
            <person name="Albert R."/>
            <person name="Binder M."/>
            <person name="Bloem J."/>
            <person name="Labutti K."/>
            <person name="Salamov A."/>
            <person name="Andreopoulos B."/>
            <person name="Baker S."/>
            <person name="Barry K."/>
            <person name="Bills G."/>
            <person name="Bluhm B."/>
            <person name="Cannon C."/>
            <person name="Castanera R."/>
            <person name="Culley D."/>
            <person name="Daum C."/>
            <person name="Ezra D."/>
            <person name="Gonzalez J."/>
            <person name="Henrissat B."/>
            <person name="Kuo A."/>
            <person name="Liang C."/>
            <person name="Lipzen A."/>
            <person name="Lutzoni F."/>
            <person name="Magnuson J."/>
            <person name="Mondo S."/>
            <person name="Nolan M."/>
            <person name="Ohm R."/>
            <person name="Pangilinan J."/>
            <person name="Park H.-J."/>
            <person name="Ramirez L."/>
            <person name="Alfaro M."/>
            <person name="Sun H."/>
            <person name="Tritt A."/>
            <person name="Yoshinaga Y."/>
            <person name="Zwiers L.-H."/>
            <person name="Turgeon B."/>
            <person name="Goodwin S."/>
            <person name="Spatafora J."/>
            <person name="Crous P."/>
            <person name="Grigoriev I."/>
        </authorList>
    </citation>
    <scope>NUCLEOTIDE SEQUENCE</scope>
    <source>
        <strain evidence="14">CBS 121739</strain>
    </source>
</reference>
<dbReference type="HAMAP" id="MF_00022">
    <property type="entry name" value="Glu_tRNA_synth_type1"/>
    <property type="match status" value="1"/>
</dbReference>
<dbReference type="InterPro" id="IPR033910">
    <property type="entry name" value="GluRS_core"/>
</dbReference>